<evidence type="ECO:0000256" key="14">
    <source>
        <dbReference type="RuleBase" id="RU365032"/>
    </source>
</evidence>
<evidence type="ECO:0000256" key="3">
    <source>
        <dbReference type="ARBA" id="ARBA00012893"/>
    </source>
</evidence>
<dbReference type="PANTHER" id="PTHR12750:SF9">
    <property type="entry name" value="INOSITOL HEXAKISPHOSPHATE AND DIPHOSPHOINOSITOL-PENTAKISPHOSPHATE KINASE"/>
    <property type="match status" value="1"/>
</dbReference>
<dbReference type="GO" id="GO:0033857">
    <property type="term" value="F:5-diphosphoinositol pentakisphosphate 1-kinase activity"/>
    <property type="evidence" value="ECO:0007669"/>
    <property type="project" value="TreeGrafter"/>
</dbReference>
<dbReference type="Proteomes" id="UP000019377">
    <property type="component" value="Unassembled WGS sequence"/>
</dbReference>
<keyword evidence="10" id="KW-0206">Cytoskeleton</keyword>
<dbReference type="GO" id="GO:0005524">
    <property type="term" value="F:ATP binding"/>
    <property type="evidence" value="ECO:0007669"/>
    <property type="project" value="UniProtKB-KW"/>
</dbReference>
<organism evidence="18 19">
    <name type="scientific">Kalmanozyma brasiliensis (strain GHG001)</name>
    <name type="common">Yeast</name>
    <name type="synonym">Pseudozyma brasiliensis</name>
    <dbReference type="NCBI Taxonomy" id="1365824"/>
    <lineage>
        <taxon>Eukaryota</taxon>
        <taxon>Fungi</taxon>
        <taxon>Dikarya</taxon>
        <taxon>Basidiomycota</taxon>
        <taxon>Ustilaginomycotina</taxon>
        <taxon>Ustilaginomycetes</taxon>
        <taxon>Ustilaginales</taxon>
        <taxon>Ustilaginaceae</taxon>
        <taxon>Kalmanozyma</taxon>
    </lineage>
</organism>
<comment type="catalytic activity">
    <reaction evidence="12">
        <text>1D-myo-inositol hexakisphosphate + ATP = 1-diphospho-1D-myo-inositol 2,3,4,5,6-pentakisphosphate + ADP</text>
        <dbReference type="Rhea" id="RHEA:37459"/>
        <dbReference type="ChEBI" id="CHEBI:30616"/>
        <dbReference type="ChEBI" id="CHEBI:58130"/>
        <dbReference type="ChEBI" id="CHEBI:74946"/>
        <dbReference type="ChEBI" id="CHEBI:456216"/>
        <dbReference type="EC" id="2.7.4.24"/>
    </reaction>
    <physiologicalReaction direction="left-to-right" evidence="12">
        <dbReference type="Rhea" id="RHEA:37460"/>
    </physiologicalReaction>
</comment>
<sequence length="904" mass="102082">MERMQLGVAAMDRKARSKPMQNILNRLISTKEFDVIIFGEKVILDEPVQDWPIVDVLISFFSTGFPLDKAISYADLRKPVLVNDLRLQQVLWDRRAVLAILDSVGVPTPRRLEVDRDGGPDLEDVIIQDLKDRVGADLRKDRGVKECKLDNYDTLSIGGHTISKPFVEKPVSGEDHNIHIYFPKNRGGGGRRLFRKVGNKSSEYDPNLFEPRTDGSYIYEEFMDVDNAEDIKVYTIGPHFVHAETRKSPVVDGVVKRNPDGKEIRYITKLSDEEIQMATNISKAFKQNICGFDLLRVGGKSYVIDVNGWSFVKGNDFYYDKCAEILSGFCRNNVVRRPIAGGGVGSASPRERERSAWNLKASVTVFRHGDRTPKQKLKRSFKPSETWAAPLIALLQGRREEIILRTQLELVSTAASEALALPGANTEDLELIIQLINRKKDMGGTKVQIKPSFDKTSGELAKMQLIIKWGGEFSHAARHQAKDFGNNMRKDMIIMNADALSNCTVYTSSERRVTASAEIFAAAFLDESSGEKEMIIRKDLLDDSNAAKDVMDVVKKKLKASLRPDSPEANSIPDDWPEDLPPPARLALDIARLLAVLREIMRQNYKTLGKGVERVQTRWCTHETPSLFRERWEKLFNDFEEDPHDPSRSSELYDMLSHDGLHNRQFIETVFADPSIEGEDTDAKLVHLHELYRKALALFSFICPREYGITPEEKEEIGFLTSMPLLNNIVEDLKGAKESKGICSLYFTKESHIHTLLNLVLASELNVVMPKIPALDYFASITFEVYERNSSTTDGDSPTSQQQQQYSLLISVSEGAHSSNILSINLDARHALTPLPRRPLTTHMDFDDAMAKLEAHSSRDSRVERGMVEGSTVFFGQEDPDRQFMPIKNRRDSVDTDRSSVRQG</sequence>
<evidence type="ECO:0000256" key="10">
    <source>
        <dbReference type="ARBA" id="ARBA00023212"/>
    </source>
</evidence>
<evidence type="ECO:0000259" key="16">
    <source>
        <dbReference type="Pfam" id="PF08443"/>
    </source>
</evidence>
<dbReference type="EMBL" id="KI545866">
    <property type="protein sequence ID" value="EST06972.1"/>
    <property type="molecule type" value="Genomic_DNA"/>
</dbReference>
<dbReference type="InterPro" id="IPR037446">
    <property type="entry name" value="His_Pase_VIP1"/>
</dbReference>
<dbReference type="AlphaFoldDB" id="V5GLY4"/>
<dbReference type="Gene3D" id="3.40.50.11950">
    <property type="match status" value="1"/>
</dbReference>
<keyword evidence="19" id="KW-1185">Reference proteome</keyword>
<feature type="domain" description="ATP-grasp fold RimK-type" evidence="16">
    <location>
        <begin position="216"/>
        <end position="309"/>
    </location>
</feature>
<dbReference type="STRING" id="1365824.V5GLY4"/>
<dbReference type="OrthoDB" id="18042at2759"/>
<dbReference type="InterPro" id="IPR029033">
    <property type="entry name" value="His_PPase_superfam"/>
</dbReference>
<evidence type="ECO:0000256" key="9">
    <source>
        <dbReference type="ARBA" id="ARBA00022840"/>
    </source>
</evidence>
<dbReference type="InterPro" id="IPR000560">
    <property type="entry name" value="His_Pase_clade-2"/>
</dbReference>
<evidence type="ECO:0000259" key="17">
    <source>
        <dbReference type="Pfam" id="PF18086"/>
    </source>
</evidence>
<evidence type="ECO:0000256" key="11">
    <source>
        <dbReference type="ARBA" id="ARBA00033696"/>
    </source>
</evidence>
<keyword evidence="7 14" id="KW-0547">Nucleotide-binding</keyword>
<evidence type="ECO:0000256" key="15">
    <source>
        <dbReference type="SAM" id="MobiDB-lite"/>
    </source>
</evidence>
<evidence type="ECO:0000313" key="18">
    <source>
        <dbReference type="EMBL" id="EST06972.1"/>
    </source>
</evidence>
<evidence type="ECO:0000256" key="12">
    <source>
        <dbReference type="ARBA" id="ARBA00034629"/>
    </source>
</evidence>
<evidence type="ECO:0000256" key="8">
    <source>
        <dbReference type="ARBA" id="ARBA00022777"/>
    </source>
</evidence>
<dbReference type="Pfam" id="PF08443">
    <property type="entry name" value="RimK"/>
    <property type="match status" value="1"/>
</dbReference>
<dbReference type="GO" id="GO:0006020">
    <property type="term" value="P:inositol metabolic process"/>
    <property type="evidence" value="ECO:0007669"/>
    <property type="project" value="TreeGrafter"/>
</dbReference>
<feature type="compositionally biased region" description="Basic and acidic residues" evidence="15">
    <location>
        <begin position="889"/>
        <end position="904"/>
    </location>
</feature>
<dbReference type="Gene3D" id="3.30.470.20">
    <property type="entry name" value="ATP-grasp fold, B domain"/>
    <property type="match status" value="1"/>
</dbReference>
<dbReference type="InterPro" id="IPR013651">
    <property type="entry name" value="ATP-grasp_RimK-type"/>
</dbReference>
<gene>
    <name evidence="18" type="ORF">PSEUBRA_SCAF23g05196</name>
</gene>
<dbReference type="Pfam" id="PF00328">
    <property type="entry name" value="His_Phos_2"/>
    <property type="match status" value="1"/>
</dbReference>
<dbReference type="GO" id="GO:0052723">
    <property type="term" value="F:inositol hexakisphosphate 1-kinase activity"/>
    <property type="evidence" value="ECO:0007669"/>
    <property type="project" value="UniProtKB-ARBA"/>
</dbReference>
<dbReference type="eggNOG" id="KOG1057">
    <property type="taxonomic scope" value="Eukaryota"/>
</dbReference>
<dbReference type="GO" id="GO:0032958">
    <property type="term" value="P:inositol phosphate biosynthetic process"/>
    <property type="evidence" value="ECO:0007669"/>
    <property type="project" value="TreeGrafter"/>
</dbReference>
<dbReference type="SUPFAM" id="SSF53254">
    <property type="entry name" value="Phosphoglycerate mutase-like"/>
    <property type="match status" value="1"/>
</dbReference>
<keyword evidence="5" id="KW-0597">Phosphoprotein</keyword>
<accession>V5GLY4</accession>
<dbReference type="RefSeq" id="XP_016291961.1">
    <property type="nucleotide sequence ID" value="XM_016436690.1"/>
</dbReference>
<dbReference type="Gene3D" id="3.40.50.1240">
    <property type="entry name" value="Phosphoglycerate mutase-like"/>
    <property type="match status" value="1"/>
</dbReference>
<keyword evidence="9 14" id="KW-0067">ATP-binding</keyword>
<comment type="subcellular location">
    <subcellularLocation>
        <location evidence="1 14">Cytoplasm</location>
        <location evidence="1 14">Cytoskeleton</location>
    </subcellularLocation>
</comment>
<feature type="domain" description="VIP1 N-terminal" evidence="17">
    <location>
        <begin position="4"/>
        <end position="93"/>
    </location>
</feature>
<reference evidence="19" key="1">
    <citation type="journal article" date="2013" name="Genome Announc.">
        <title>Draft genome sequence of Pseudozyma brasiliensis sp. nov. strain GHG001, a high producer of endo-1,4-xylanase isolated from an insect pest of sugarcane.</title>
        <authorList>
            <person name="Oliveira J.V.D.C."/>
            <person name="dos Santos R.A.C."/>
            <person name="Borges T.A."/>
            <person name="Riano-Pachon D.M."/>
            <person name="Goldman G.H."/>
        </authorList>
    </citation>
    <scope>NUCLEOTIDE SEQUENCE [LARGE SCALE GENOMIC DNA]</scope>
    <source>
        <strain evidence="19">GHG001</strain>
    </source>
</reference>
<feature type="region of interest" description="Disordered" evidence="15">
    <location>
        <begin position="877"/>
        <end position="904"/>
    </location>
</feature>
<dbReference type="GO" id="GO:0005829">
    <property type="term" value="C:cytosol"/>
    <property type="evidence" value="ECO:0007669"/>
    <property type="project" value="TreeGrafter"/>
</dbReference>
<evidence type="ECO:0000256" key="2">
    <source>
        <dbReference type="ARBA" id="ARBA00005609"/>
    </source>
</evidence>
<proteinExistence type="inferred from homology"/>
<evidence type="ECO:0000256" key="13">
    <source>
        <dbReference type="ARBA" id="ARBA00071668"/>
    </source>
</evidence>
<keyword evidence="4 14" id="KW-0963">Cytoplasm</keyword>
<evidence type="ECO:0000256" key="4">
    <source>
        <dbReference type="ARBA" id="ARBA00022490"/>
    </source>
</evidence>
<comment type="function">
    <text evidence="14">Bifunctional inositol kinase that acts in concert with the IP6K kinases to synthesize the diphosphate group-containing inositol pyrophosphates diphosphoinositol pentakisphosphate, PP-InsP5, and bis-diphosphoinositol tetrakisphosphate, (PP)2-InsP4. PP-InsP5 and (PP)2-InsP4, also respectively called InsP7 and InsP8, may regulate a variety of cellular processes, including apoptosis, vesicle trafficking, cytoskeletal dynamics, and exocytosis. Phosphorylates inositol hexakisphosphate (InsP6).</text>
</comment>
<evidence type="ECO:0000256" key="6">
    <source>
        <dbReference type="ARBA" id="ARBA00022679"/>
    </source>
</evidence>
<dbReference type="GO" id="GO:0005856">
    <property type="term" value="C:cytoskeleton"/>
    <property type="evidence" value="ECO:0007669"/>
    <property type="project" value="UniProtKB-SubCell"/>
</dbReference>
<evidence type="ECO:0000256" key="5">
    <source>
        <dbReference type="ARBA" id="ARBA00022553"/>
    </source>
</evidence>
<dbReference type="HOGENOM" id="CLU_000914_3_1_1"/>
<name>V5GLY4_KALBG</name>
<dbReference type="InterPro" id="IPR040557">
    <property type="entry name" value="VIP1_N"/>
</dbReference>
<comment type="similarity">
    <text evidence="2 14">Belongs to the histidine acid phosphatase family. VIP1 subfamily.</text>
</comment>
<dbReference type="Pfam" id="PF18086">
    <property type="entry name" value="PPIP5K2_N"/>
    <property type="match status" value="1"/>
</dbReference>
<protein>
    <recommendedName>
        <fullName evidence="13 14">Inositol hexakisphosphate and diphosphoinositol-pentakisphosphate kinase</fullName>
        <ecNumber evidence="3 14">2.7.4.24</ecNumber>
    </recommendedName>
</protein>
<keyword evidence="8 14" id="KW-0418">Kinase</keyword>
<dbReference type="GO" id="GO:0052843">
    <property type="term" value="F:inositol-1-diphosphate-2,3,4,5,6-pentakisphosphate diphosphatase activity"/>
    <property type="evidence" value="ECO:0007669"/>
    <property type="project" value="UniProtKB-ARBA"/>
</dbReference>
<dbReference type="SUPFAM" id="SSF56059">
    <property type="entry name" value="Glutathione synthetase ATP-binding domain-like"/>
    <property type="match status" value="1"/>
</dbReference>
<evidence type="ECO:0000256" key="1">
    <source>
        <dbReference type="ARBA" id="ARBA00004245"/>
    </source>
</evidence>
<dbReference type="FunFam" id="3.30.470.20:FF:000036">
    <property type="entry name" value="Inositol hexakisphosphate and diphosphoinositol-pentakisphosphate kinase"/>
    <property type="match status" value="1"/>
</dbReference>
<comment type="catalytic activity">
    <reaction evidence="11">
        <text>5-diphospho-1D-myo-inositol 1,2,3,4,6-pentakisphosphate + ATP + H(+) = 1,5-bis(diphospho)-1D-myo-inositol 2,3,4,6-tetrakisphosphate + ADP</text>
        <dbReference type="Rhea" id="RHEA:10276"/>
        <dbReference type="ChEBI" id="CHEBI:15378"/>
        <dbReference type="ChEBI" id="CHEBI:30616"/>
        <dbReference type="ChEBI" id="CHEBI:58628"/>
        <dbReference type="ChEBI" id="CHEBI:77983"/>
        <dbReference type="ChEBI" id="CHEBI:456216"/>
        <dbReference type="EC" id="2.7.4.24"/>
    </reaction>
    <physiologicalReaction direction="left-to-right" evidence="11">
        <dbReference type="Rhea" id="RHEA:10277"/>
    </physiologicalReaction>
</comment>
<dbReference type="PANTHER" id="PTHR12750">
    <property type="entry name" value="DIPHOSPHOINOSITOL PENTAKISPHOSPHATE KINASE"/>
    <property type="match status" value="1"/>
</dbReference>
<evidence type="ECO:0000313" key="19">
    <source>
        <dbReference type="Proteomes" id="UP000019377"/>
    </source>
</evidence>
<dbReference type="GeneID" id="27419333"/>
<dbReference type="OMA" id="IQERWCC"/>
<dbReference type="FunFam" id="3.40.50.11950:FF:000002">
    <property type="entry name" value="Inositol hexakisphosphate and diphosphoinositol-pentakisphosphate kinase"/>
    <property type="match status" value="1"/>
</dbReference>
<dbReference type="EC" id="2.7.4.24" evidence="3 14"/>
<evidence type="ECO:0000256" key="7">
    <source>
        <dbReference type="ARBA" id="ARBA00022741"/>
    </source>
</evidence>
<keyword evidence="6 14" id="KW-0808">Transferase</keyword>